<comment type="caution">
    <text evidence="9">The sequence shown here is derived from an EMBL/GenBank/DDBJ whole genome shotgun (WGS) entry which is preliminary data.</text>
</comment>
<feature type="compositionally biased region" description="Basic residues" evidence="7">
    <location>
        <begin position="1"/>
        <end position="13"/>
    </location>
</feature>
<dbReference type="PANTHER" id="PTHR12270:SF25">
    <property type="entry name" value="GLYCOSYLTRANSFERASE-LIKE PROTEIN LARGE"/>
    <property type="match status" value="1"/>
</dbReference>
<keyword evidence="3" id="KW-0735">Signal-anchor</keyword>
<sequence length="493" mass="56276">MSNGHANHHHHHTPTPEDDSKTRRHFFSSRAYPGSSRLSKLRKMMRAWWLDSTNSHLLPSGGSGGDKKGNGVAFGGPAGYHYPRLLRPRWVRVVITAYVIFSAVLSAIHLFQWAFRSPRHRQLTRTYDSDEEYSLIMDMTPAHKFNKLFAKSLPETLENVQPYWLRAETKPLSDDVSLITYVTEDQLDEFVTLAERWQGPISATLHLVSTSNPFPSETNSLLFRLRSLHASNPMLKRHADIHLIITPPPPRAVSLAHNLDRNLARLFARTEFILFTTPDVVPATDIRQTIRTHSKAFHSRLRQGDLFVLPTFVYTADPVADQRAAIPTAKTTIVDLVAGGQMGLWDSHWKINTGPTCYEQWKDAESVYPVEEYEFHYEPVVVASRDGSFWCPERFMENKAACLYGTYLSGGEFWVLPDDYVVKVSEAKEPELSNFESTIANRMYNKFHWELCMHFARQLDSLGLWDTPRAKHAKVQCARVLQNWGRGLIGGTD</sequence>
<evidence type="ECO:0000256" key="1">
    <source>
        <dbReference type="ARBA" id="ARBA00004606"/>
    </source>
</evidence>
<dbReference type="GO" id="GO:0015020">
    <property type="term" value="F:glucuronosyltransferase activity"/>
    <property type="evidence" value="ECO:0007669"/>
    <property type="project" value="TreeGrafter"/>
</dbReference>
<dbReference type="Proteomes" id="UP000274822">
    <property type="component" value="Unassembled WGS sequence"/>
</dbReference>
<keyword evidence="2 8" id="KW-0812">Transmembrane</keyword>
<dbReference type="PANTHER" id="PTHR12270">
    <property type="entry name" value="GLYCOSYLTRANSFERASE-RELATED"/>
    <property type="match status" value="1"/>
</dbReference>
<evidence type="ECO:0000256" key="4">
    <source>
        <dbReference type="ARBA" id="ARBA00022989"/>
    </source>
</evidence>
<evidence type="ECO:0000256" key="3">
    <source>
        <dbReference type="ARBA" id="ARBA00022968"/>
    </source>
</evidence>
<keyword evidence="10" id="KW-1185">Reference proteome</keyword>
<evidence type="ECO:0000256" key="8">
    <source>
        <dbReference type="SAM" id="Phobius"/>
    </source>
</evidence>
<name>A0A433QEW0_9FUNG</name>
<evidence type="ECO:0000256" key="5">
    <source>
        <dbReference type="ARBA" id="ARBA00023136"/>
    </source>
</evidence>
<evidence type="ECO:0008006" key="11">
    <source>
        <dbReference type="Google" id="ProtNLM"/>
    </source>
</evidence>
<dbReference type="AlphaFoldDB" id="A0A433QEW0"/>
<evidence type="ECO:0000256" key="7">
    <source>
        <dbReference type="SAM" id="MobiDB-lite"/>
    </source>
</evidence>
<evidence type="ECO:0000256" key="6">
    <source>
        <dbReference type="ARBA" id="ARBA00023180"/>
    </source>
</evidence>
<feature type="transmembrane region" description="Helical" evidence="8">
    <location>
        <begin position="90"/>
        <end position="115"/>
    </location>
</feature>
<reference evidence="9 10" key="1">
    <citation type="journal article" date="2018" name="New Phytol.">
        <title>Phylogenomics of Endogonaceae and evolution of mycorrhizas within Mucoromycota.</title>
        <authorList>
            <person name="Chang Y."/>
            <person name="Desiro A."/>
            <person name="Na H."/>
            <person name="Sandor L."/>
            <person name="Lipzen A."/>
            <person name="Clum A."/>
            <person name="Barry K."/>
            <person name="Grigoriev I.V."/>
            <person name="Martin F.M."/>
            <person name="Stajich J.E."/>
            <person name="Smith M.E."/>
            <person name="Bonito G."/>
            <person name="Spatafora J.W."/>
        </authorList>
    </citation>
    <scope>NUCLEOTIDE SEQUENCE [LARGE SCALE GENOMIC DNA]</scope>
    <source>
        <strain evidence="9 10">AD002</strain>
    </source>
</reference>
<dbReference type="GO" id="GO:0035269">
    <property type="term" value="P:protein O-linked glycosylation via mannose"/>
    <property type="evidence" value="ECO:0007669"/>
    <property type="project" value="TreeGrafter"/>
</dbReference>
<feature type="region of interest" description="Disordered" evidence="7">
    <location>
        <begin position="1"/>
        <end position="23"/>
    </location>
</feature>
<dbReference type="GO" id="GO:0016020">
    <property type="term" value="C:membrane"/>
    <property type="evidence" value="ECO:0007669"/>
    <property type="project" value="UniProtKB-SubCell"/>
</dbReference>
<organism evidence="9 10">
    <name type="scientific">Jimgerdemannia flammicorona</name>
    <dbReference type="NCBI Taxonomy" id="994334"/>
    <lineage>
        <taxon>Eukaryota</taxon>
        <taxon>Fungi</taxon>
        <taxon>Fungi incertae sedis</taxon>
        <taxon>Mucoromycota</taxon>
        <taxon>Mucoromycotina</taxon>
        <taxon>Endogonomycetes</taxon>
        <taxon>Endogonales</taxon>
        <taxon>Endogonaceae</taxon>
        <taxon>Jimgerdemannia</taxon>
    </lineage>
</organism>
<proteinExistence type="predicted"/>
<comment type="subcellular location">
    <subcellularLocation>
        <location evidence="1">Membrane</location>
        <topology evidence="1">Single-pass type II membrane protein</topology>
    </subcellularLocation>
</comment>
<protein>
    <recommendedName>
        <fullName evidence="11">Glycosyltransferase family 49 protein</fullName>
    </recommendedName>
</protein>
<dbReference type="Pfam" id="PF13896">
    <property type="entry name" value="Glyco_transf_49"/>
    <property type="match status" value="2"/>
</dbReference>
<evidence type="ECO:0000313" key="10">
    <source>
        <dbReference type="Proteomes" id="UP000274822"/>
    </source>
</evidence>
<accession>A0A433QEW0</accession>
<evidence type="ECO:0000256" key="2">
    <source>
        <dbReference type="ARBA" id="ARBA00022692"/>
    </source>
</evidence>
<keyword evidence="4 8" id="KW-1133">Transmembrane helix</keyword>
<gene>
    <name evidence="9" type="ORF">BC938DRAFT_481990</name>
</gene>
<keyword evidence="5 8" id="KW-0472">Membrane</keyword>
<dbReference type="GO" id="GO:0042285">
    <property type="term" value="F:xylosyltransferase activity"/>
    <property type="evidence" value="ECO:0007669"/>
    <property type="project" value="TreeGrafter"/>
</dbReference>
<keyword evidence="6" id="KW-0325">Glycoprotein</keyword>
<dbReference type="InterPro" id="IPR051292">
    <property type="entry name" value="Xyl/GlcA_transferase"/>
</dbReference>
<evidence type="ECO:0000313" key="9">
    <source>
        <dbReference type="EMBL" id="RUS28343.1"/>
    </source>
</evidence>
<dbReference type="EMBL" id="RBNJ01006737">
    <property type="protein sequence ID" value="RUS28343.1"/>
    <property type="molecule type" value="Genomic_DNA"/>
</dbReference>